<dbReference type="EMBL" id="FMAU01000001">
    <property type="protein sequence ID" value="SCB85623.1"/>
    <property type="molecule type" value="Genomic_DNA"/>
</dbReference>
<feature type="binding site" evidence="6">
    <location>
        <position position="330"/>
    </location>
    <ligand>
        <name>Mn(2+)</name>
        <dbReference type="ChEBI" id="CHEBI:29035"/>
        <label>1</label>
    </ligand>
</feature>
<comment type="subcellular location">
    <subcellularLocation>
        <location evidence="6">Cytoplasm</location>
    </subcellularLocation>
</comment>
<dbReference type="InterPro" id="IPR010045">
    <property type="entry name" value="DeoB"/>
</dbReference>
<dbReference type="AlphaFoldDB" id="A0A0V8HLX1"/>
<dbReference type="GO" id="GO:0043094">
    <property type="term" value="P:metabolic compound salvage"/>
    <property type="evidence" value="ECO:0007669"/>
    <property type="project" value="UniProtKB-UniRule"/>
</dbReference>
<reference evidence="10" key="1">
    <citation type="submission" date="2016-08" db="EMBL/GenBank/DDBJ databases">
        <authorList>
            <person name="Varghese N."/>
            <person name="Submissions Spin"/>
        </authorList>
    </citation>
    <scope>NUCLEOTIDE SEQUENCE [LARGE SCALE GENOMIC DNA]</scope>
    <source>
        <strain evidence="10">SGD-1123</strain>
    </source>
</reference>
<dbReference type="Gene3D" id="3.30.70.1250">
    <property type="entry name" value="Phosphopentomutase"/>
    <property type="match status" value="1"/>
</dbReference>
<dbReference type="PANTHER" id="PTHR21110:SF0">
    <property type="entry name" value="PHOSPHOPENTOMUTASE"/>
    <property type="match status" value="1"/>
</dbReference>
<dbReference type="PANTHER" id="PTHR21110">
    <property type="entry name" value="PHOSPHOPENTOMUTASE"/>
    <property type="match status" value="1"/>
</dbReference>
<dbReference type="HAMAP" id="MF_00740">
    <property type="entry name" value="Phosphopentomut"/>
    <property type="match status" value="1"/>
</dbReference>
<dbReference type="NCBIfam" id="NF003766">
    <property type="entry name" value="PRK05362.1"/>
    <property type="match status" value="1"/>
</dbReference>
<dbReference type="GO" id="GO:0008973">
    <property type="term" value="F:phosphopentomutase activity"/>
    <property type="evidence" value="ECO:0007669"/>
    <property type="project" value="UniProtKB-UniRule"/>
</dbReference>
<dbReference type="Pfam" id="PF01676">
    <property type="entry name" value="Metalloenzyme"/>
    <property type="match status" value="1"/>
</dbReference>
<dbReference type="UniPathway" id="UPA00087">
    <property type="reaction ID" value="UER00173"/>
</dbReference>
<feature type="binding site" evidence="6">
    <location>
        <position position="293"/>
    </location>
    <ligand>
        <name>Mn(2+)</name>
        <dbReference type="ChEBI" id="CHEBI:29035"/>
        <label>2</label>
    </ligand>
</feature>
<evidence type="ECO:0000256" key="1">
    <source>
        <dbReference type="ARBA" id="ARBA00010373"/>
    </source>
</evidence>
<organism evidence="9 10">
    <name type="scientific">[Bacillus] enclensis</name>
    <dbReference type="NCBI Taxonomy" id="1402860"/>
    <lineage>
        <taxon>Bacteria</taxon>
        <taxon>Bacillati</taxon>
        <taxon>Bacillota</taxon>
        <taxon>Bacilli</taxon>
        <taxon>Bacillales</taxon>
        <taxon>Bacillaceae</taxon>
        <taxon>Rossellomorea</taxon>
    </lineage>
</organism>
<keyword evidence="3 6" id="KW-0479">Metal-binding</keyword>
<dbReference type="EC" id="5.4.2.7" evidence="6 7"/>
<comment type="pathway">
    <text evidence="6">Carbohydrate degradation; 2-deoxy-D-ribose 1-phosphate degradation; D-glyceraldehyde 3-phosphate and acetaldehyde from 2-deoxy-alpha-D-ribose 1-phosphate: step 1/2.</text>
</comment>
<keyword evidence="4 6" id="KW-0464">Manganese</keyword>
<dbReference type="GO" id="GO:0006015">
    <property type="term" value="P:5-phosphoribose 1-diphosphate biosynthetic process"/>
    <property type="evidence" value="ECO:0007669"/>
    <property type="project" value="UniProtKB-UniPathway"/>
</dbReference>
<sequence length="394" mass="43945">MSSYTYKRVHLIVMDSVGIGEAPDAELFNDQGTDTLGHIAEHMNGLNMPNMEKLGLSNIKEVKGVEKADSPLAYYTKMQEASVGKDTMTGHWEIMGLHIDTPFKTYPDGFPEKLIQKLEAETGRTVIGNKPASGTAIIEELGKEHMETGALIVYTSADPVLQIAAHEDIIPIEEQYKICEIAREITMDEEFLVGRVIARPFVGEPGSFKRTSNRHDYALKPFNRTVMNELKDSGFDVIALGKISDIYNGEGVTKAVRTKHNMDGMDVFIKTFDESFTGLSFLNLVDFDALYGHRRDPEGYGKALEEFDARLPEVFEKMTEDDLLLITADHGNDPTAPGTDHTREYVPLLAYSKRFSKGDELPLRETFADIGATVADNFNVNMPKFGKSFLTQLK</sequence>
<protein>
    <recommendedName>
        <fullName evidence="6 7">Phosphopentomutase</fullName>
        <ecNumber evidence="6 7">5.4.2.7</ecNumber>
    </recommendedName>
    <alternativeName>
        <fullName evidence="6">Phosphodeoxyribomutase</fullName>
    </alternativeName>
</protein>
<evidence type="ECO:0000256" key="6">
    <source>
        <dbReference type="HAMAP-Rule" id="MF_00740"/>
    </source>
</evidence>
<dbReference type="GO" id="GO:0006018">
    <property type="term" value="P:2-deoxyribose 1-phosphate catabolic process"/>
    <property type="evidence" value="ECO:0007669"/>
    <property type="project" value="UniProtKB-UniRule"/>
</dbReference>
<evidence type="ECO:0000313" key="10">
    <source>
        <dbReference type="Proteomes" id="UP000181997"/>
    </source>
</evidence>
<evidence type="ECO:0000256" key="3">
    <source>
        <dbReference type="ARBA" id="ARBA00022723"/>
    </source>
</evidence>
<feature type="binding site" evidence="6">
    <location>
        <position position="329"/>
    </location>
    <ligand>
        <name>Mn(2+)</name>
        <dbReference type="ChEBI" id="CHEBI:29035"/>
        <label>1</label>
    </ligand>
</feature>
<evidence type="ECO:0000259" key="8">
    <source>
        <dbReference type="Pfam" id="PF01676"/>
    </source>
</evidence>
<dbReference type="OrthoDB" id="9769930at2"/>
<evidence type="ECO:0000256" key="2">
    <source>
        <dbReference type="ARBA" id="ARBA00022490"/>
    </source>
</evidence>
<dbReference type="SUPFAM" id="SSF143856">
    <property type="entry name" value="DeoB insert domain-like"/>
    <property type="match status" value="1"/>
</dbReference>
<dbReference type="SUPFAM" id="SSF53649">
    <property type="entry name" value="Alkaline phosphatase-like"/>
    <property type="match status" value="1"/>
</dbReference>
<dbReference type="Proteomes" id="UP000181997">
    <property type="component" value="Unassembled WGS sequence"/>
</dbReference>
<feature type="binding site" evidence="6">
    <location>
        <position position="288"/>
    </location>
    <ligand>
        <name>Mn(2+)</name>
        <dbReference type="ChEBI" id="CHEBI:29035"/>
        <label>2</label>
    </ligand>
</feature>
<dbReference type="GO" id="GO:0005829">
    <property type="term" value="C:cytosol"/>
    <property type="evidence" value="ECO:0007669"/>
    <property type="project" value="TreeGrafter"/>
</dbReference>
<dbReference type="InterPro" id="IPR017850">
    <property type="entry name" value="Alkaline_phosphatase_core_sf"/>
</dbReference>
<feature type="binding site" evidence="6">
    <location>
        <position position="341"/>
    </location>
    <ligand>
        <name>Mn(2+)</name>
        <dbReference type="ChEBI" id="CHEBI:29035"/>
        <label>2</label>
    </ligand>
</feature>
<feature type="domain" description="Metalloenzyme" evidence="8">
    <location>
        <begin position="7"/>
        <end position="381"/>
    </location>
</feature>
<gene>
    <name evidence="6" type="primary">deoB</name>
    <name evidence="9" type="ORF">GA0061094_0964</name>
</gene>
<dbReference type="CDD" id="cd16009">
    <property type="entry name" value="PPM"/>
    <property type="match status" value="1"/>
</dbReference>
<comment type="catalytic activity">
    <reaction evidence="6">
        <text>2-deoxy-alpha-D-ribose 1-phosphate = 2-deoxy-D-ribose 5-phosphate</text>
        <dbReference type="Rhea" id="RHEA:27658"/>
        <dbReference type="ChEBI" id="CHEBI:57259"/>
        <dbReference type="ChEBI" id="CHEBI:62877"/>
        <dbReference type="EC" id="5.4.2.7"/>
    </reaction>
</comment>
<evidence type="ECO:0000256" key="7">
    <source>
        <dbReference type="NCBIfam" id="TIGR01696"/>
    </source>
</evidence>
<evidence type="ECO:0000256" key="5">
    <source>
        <dbReference type="ARBA" id="ARBA00023235"/>
    </source>
</evidence>
<comment type="catalytic activity">
    <reaction evidence="6">
        <text>alpha-D-ribose 1-phosphate = D-ribose 5-phosphate</text>
        <dbReference type="Rhea" id="RHEA:18793"/>
        <dbReference type="ChEBI" id="CHEBI:57720"/>
        <dbReference type="ChEBI" id="CHEBI:78346"/>
        <dbReference type="EC" id="5.4.2.7"/>
    </reaction>
</comment>
<keyword evidence="2 6" id="KW-0963">Cytoplasm</keyword>
<evidence type="ECO:0000313" key="9">
    <source>
        <dbReference type="EMBL" id="SCB85623.1"/>
    </source>
</evidence>
<dbReference type="RefSeq" id="WP_058297670.1">
    <property type="nucleotide sequence ID" value="NZ_FMAU01000001.1"/>
</dbReference>
<dbReference type="InterPro" id="IPR024052">
    <property type="entry name" value="Phosphopentomutase_DeoB_cap_sf"/>
</dbReference>
<dbReference type="GO" id="GO:0000287">
    <property type="term" value="F:magnesium ion binding"/>
    <property type="evidence" value="ECO:0007669"/>
    <property type="project" value="UniProtKB-UniRule"/>
</dbReference>
<name>A0A0V8HLX1_9BACI</name>
<proteinExistence type="inferred from homology"/>
<dbReference type="GO" id="GO:0030145">
    <property type="term" value="F:manganese ion binding"/>
    <property type="evidence" value="ECO:0007669"/>
    <property type="project" value="UniProtKB-UniRule"/>
</dbReference>
<evidence type="ECO:0000256" key="4">
    <source>
        <dbReference type="ARBA" id="ARBA00023211"/>
    </source>
</evidence>
<dbReference type="Gene3D" id="3.40.720.10">
    <property type="entry name" value="Alkaline Phosphatase, subunit A"/>
    <property type="match status" value="1"/>
</dbReference>
<dbReference type="GO" id="GO:0009117">
    <property type="term" value="P:nucleotide metabolic process"/>
    <property type="evidence" value="ECO:0007669"/>
    <property type="project" value="UniProtKB-UniRule"/>
</dbReference>
<dbReference type="InterPro" id="IPR006124">
    <property type="entry name" value="Metalloenzyme"/>
</dbReference>
<dbReference type="NCBIfam" id="TIGR01696">
    <property type="entry name" value="deoB"/>
    <property type="match status" value="1"/>
</dbReference>
<keyword evidence="5 6" id="KW-0413">Isomerase</keyword>
<dbReference type="FunFam" id="3.30.70.1250:FF:000001">
    <property type="entry name" value="Phosphopentomutase"/>
    <property type="match status" value="1"/>
</dbReference>
<comment type="cofactor">
    <cofactor evidence="6">
        <name>Mn(2+)</name>
        <dbReference type="ChEBI" id="CHEBI:29035"/>
    </cofactor>
    <text evidence="6">Binds 2 manganese ions.</text>
</comment>
<keyword evidence="10" id="KW-1185">Reference proteome</keyword>
<feature type="binding site" evidence="6">
    <location>
        <position position="15"/>
    </location>
    <ligand>
        <name>Mn(2+)</name>
        <dbReference type="ChEBI" id="CHEBI:29035"/>
        <label>1</label>
    </ligand>
</feature>
<comment type="similarity">
    <text evidence="1 6">Belongs to the phosphopentomutase family.</text>
</comment>
<comment type="function">
    <text evidence="6">Isomerase that catalyzes the conversion of deoxy-ribose 1-phosphate (dRib-1-P) and ribose 1-phosphate (Rib-1-P) to deoxy-ribose 5-phosphate (dRib-5-P) and ribose 5-phosphate (Rib-5-P), respectively.</text>
</comment>
<dbReference type="PIRSF" id="PIRSF001491">
    <property type="entry name" value="Ppentomutase"/>
    <property type="match status" value="1"/>
</dbReference>
<accession>A0A0V8HLX1</accession>